<organism evidence="1 2">
    <name type="scientific">Micromonospora parastrephiae</name>
    <dbReference type="NCBI Taxonomy" id="2806101"/>
    <lineage>
        <taxon>Bacteria</taxon>
        <taxon>Bacillati</taxon>
        <taxon>Actinomycetota</taxon>
        <taxon>Actinomycetes</taxon>
        <taxon>Micromonosporales</taxon>
        <taxon>Micromonosporaceae</taxon>
        <taxon>Micromonospora</taxon>
    </lineage>
</organism>
<dbReference type="EMBL" id="JAEVHM010000099">
    <property type="protein sequence ID" value="MBM0233823.1"/>
    <property type="molecule type" value="Genomic_DNA"/>
</dbReference>
<gene>
    <name evidence="1" type="ORF">JNW91_19380</name>
</gene>
<dbReference type="RefSeq" id="WP_203176951.1">
    <property type="nucleotide sequence ID" value="NZ_JAEVHM010000099.1"/>
</dbReference>
<evidence type="ECO:0000313" key="1">
    <source>
        <dbReference type="EMBL" id="MBM0233823.1"/>
    </source>
</evidence>
<proteinExistence type="predicted"/>
<evidence type="ECO:0008006" key="3">
    <source>
        <dbReference type="Google" id="ProtNLM"/>
    </source>
</evidence>
<evidence type="ECO:0000313" key="2">
    <source>
        <dbReference type="Proteomes" id="UP000601027"/>
    </source>
</evidence>
<comment type="caution">
    <text evidence="1">The sequence shown here is derived from an EMBL/GenBank/DDBJ whole genome shotgun (WGS) entry which is preliminary data.</text>
</comment>
<sequence length="46" mass="5392">MLRPEWHPEANERGDQESVPKLCSVVLDRTDARTLAEFYRQLMGFV</sequence>
<name>A0ABS1XX46_9ACTN</name>
<protein>
    <recommendedName>
        <fullName evidence="3">VOC family protein</fullName>
    </recommendedName>
</protein>
<keyword evidence="2" id="KW-1185">Reference proteome</keyword>
<dbReference type="Proteomes" id="UP000601027">
    <property type="component" value="Unassembled WGS sequence"/>
</dbReference>
<reference evidence="1 2" key="1">
    <citation type="submission" date="2021-01" db="EMBL/GenBank/DDBJ databases">
        <title>Draft genome sequence of Micromonospora sp. strain STR1_7.</title>
        <authorList>
            <person name="Karlyshev A."/>
            <person name="Jawad R."/>
        </authorList>
    </citation>
    <scope>NUCLEOTIDE SEQUENCE [LARGE SCALE GENOMIC DNA]</scope>
    <source>
        <strain evidence="1 2">STR1-7</strain>
    </source>
</reference>
<accession>A0ABS1XX46</accession>